<evidence type="ECO:0000313" key="3">
    <source>
        <dbReference type="Proteomes" id="UP000055590"/>
    </source>
</evidence>
<dbReference type="InterPro" id="IPR012296">
    <property type="entry name" value="Nuclease_put_TT1808"/>
</dbReference>
<dbReference type="PANTHER" id="PTHR34107">
    <property type="entry name" value="SLL0198 PROTEIN-RELATED"/>
    <property type="match status" value="1"/>
</dbReference>
<protein>
    <recommendedName>
        <fullName evidence="1">Putative restriction endonuclease domain-containing protein</fullName>
    </recommendedName>
</protein>
<sequence>MSAKKSGKRPATYEQLEALPEHFVGEIVEGELIASPRPSGRHSFAALQLGYELNGPFHRGRNGPGGWWILLEPELHLGPDVLVPDLAAWRQERLPSVRLPFFEVAPDWVCEVLSPSTARLDRFRKMRLYARAGVGHVWLLDPLERSLEVLRNDHGRFLIVEGHEEAARVRAEPFDEVELDLQALWA</sequence>
<accession>A0A0K1PG62</accession>
<dbReference type="KEGG" id="vin:AKJ08_2892"/>
<organism evidence="2 3">
    <name type="scientific">Vulgatibacter incomptus</name>
    <dbReference type="NCBI Taxonomy" id="1391653"/>
    <lineage>
        <taxon>Bacteria</taxon>
        <taxon>Pseudomonadati</taxon>
        <taxon>Myxococcota</taxon>
        <taxon>Myxococcia</taxon>
        <taxon>Myxococcales</taxon>
        <taxon>Cystobacterineae</taxon>
        <taxon>Vulgatibacteraceae</taxon>
        <taxon>Vulgatibacter</taxon>
    </lineage>
</organism>
<dbReference type="InterPro" id="IPR008538">
    <property type="entry name" value="Uma2"/>
</dbReference>
<dbReference type="Pfam" id="PF05685">
    <property type="entry name" value="Uma2"/>
    <property type="match status" value="1"/>
</dbReference>
<keyword evidence="3" id="KW-1185">Reference proteome</keyword>
<dbReference type="SUPFAM" id="SSF52980">
    <property type="entry name" value="Restriction endonuclease-like"/>
    <property type="match status" value="1"/>
</dbReference>
<name>A0A0K1PG62_9BACT</name>
<gene>
    <name evidence="2" type="ORF">AKJ08_2892</name>
</gene>
<dbReference type="PANTHER" id="PTHR34107:SF4">
    <property type="entry name" value="SLL1222 PROTEIN"/>
    <property type="match status" value="1"/>
</dbReference>
<dbReference type="InterPro" id="IPR011335">
    <property type="entry name" value="Restrct_endonuc-II-like"/>
</dbReference>
<evidence type="ECO:0000259" key="1">
    <source>
        <dbReference type="Pfam" id="PF05685"/>
    </source>
</evidence>
<dbReference type="EMBL" id="CP012332">
    <property type="protein sequence ID" value="AKU92505.1"/>
    <property type="molecule type" value="Genomic_DNA"/>
</dbReference>
<dbReference type="CDD" id="cd06260">
    <property type="entry name" value="DUF820-like"/>
    <property type="match status" value="1"/>
</dbReference>
<dbReference type="PATRIC" id="fig|1391653.3.peg.3012"/>
<dbReference type="Gene3D" id="3.90.1570.10">
    <property type="entry name" value="tt1808, chain A"/>
    <property type="match status" value="1"/>
</dbReference>
<dbReference type="RefSeq" id="WP_050726665.1">
    <property type="nucleotide sequence ID" value="NZ_CP012332.1"/>
</dbReference>
<dbReference type="Proteomes" id="UP000055590">
    <property type="component" value="Chromosome"/>
</dbReference>
<reference evidence="2 3" key="1">
    <citation type="submission" date="2015-08" db="EMBL/GenBank/DDBJ databases">
        <authorList>
            <person name="Babu N.S."/>
            <person name="Beckwith C.J."/>
            <person name="Beseler K.G."/>
            <person name="Brison A."/>
            <person name="Carone J.V."/>
            <person name="Caskin T.P."/>
            <person name="Diamond M."/>
            <person name="Durham M.E."/>
            <person name="Foxe J.M."/>
            <person name="Go M."/>
            <person name="Henderson B.A."/>
            <person name="Jones I.B."/>
            <person name="McGettigan J.A."/>
            <person name="Micheletti S.J."/>
            <person name="Nasrallah M.E."/>
            <person name="Ortiz D."/>
            <person name="Piller C.R."/>
            <person name="Privatt S.R."/>
            <person name="Schneider S.L."/>
            <person name="Sharp S."/>
            <person name="Smith T.C."/>
            <person name="Stanton J.D."/>
            <person name="Ullery H.E."/>
            <person name="Wilson R.J."/>
            <person name="Serrano M.G."/>
            <person name="Buck G."/>
            <person name="Lee V."/>
            <person name="Wang Y."/>
            <person name="Carvalho R."/>
            <person name="Voegtly L."/>
            <person name="Shi R."/>
            <person name="Duckworth R."/>
            <person name="Johnson A."/>
            <person name="Loviza R."/>
            <person name="Walstead R."/>
            <person name="Shah Z."/>
            <person name="Kiflezghi M."/>
            <person name="Wade K."/>
            <person name="Ball S.L."/>
            <person name="Bradley K.W."/>
            <person name="Asai D.J."/>
            <person name="Bowman C.A."/>
            <person name="Russell D.A."/>
            <person name="Pope W.H."/>
            <person name="Jacobs-Sera D."/>
            <person name="Hendrix R.W."/>
            <person name="Hatfull G.F."/>
        </authorList>
    </citation>
    <scope>NUCLEOTIDE SEQUENCE [LARGE SCALE GENOMIC DNA]</scope>
    <source>
        <strain evidence="2 3">DSM 27710</strain>
    </source>
</reference>
<dbReference type="STRING" id="1391653.AKJ08_2892"/>
<evidence type="ECO:0000313" key="2">
    <source>
        <dbReference type="EMBL" id="AKU92505.1"/>
    </source>
</evidence>
<proteinExistence type="predicted"/>
<feature type="domain" description="Putative restriction endonuclease" evidence="1">
    <location>
        <begin position="12"/>
        <end position="181"/>
    </location>
</feature>
<dbReference type="AlphaFoldDB" id="A0A0K1PG62"/>